<comment type="caution">
    <text evidence="1">The sequence shown here is derived from an EMBL/GenBank/DDBJ whole genome shotgun (WGS) entry which is preliminary data.</text>
</comment>
<dbReference type="Proteomes" id="UP000014024">
    <property type="component" value="Unassembled WGS sequence"/>
</dbReference>
<reference evidence="1 2" key="1">
    <citation type="submission" date="2013-02" db="EMBL/GenBank/DDBJ databases">
        <title>The Genome Sequence of Acinetobacter sp. ANC 4050.</title>
        <authorList>
            <consortium name="The Broad Institute Genome Sequencing Platform"/>
            <consortium name="The Broad Institute Genome Sequencing Center for Infectious Disease"/>
            <person name="Cerqueira G."/>
            <person name="Feldgarden M."/>
            <person name="Courvalin P."/>
            <person name="Perichon B."/>
            <person name="Grillot-Courvalin C."/>
            <person name="Clermont D."/>
            <person name="Rocha E."/>
            <person name="Yoon E.-J."/>
            <person name="Nemec A."/>
            <person name="Walker B."/>
            <person name="Young S.K."/>
            <person name="Zeng Q."/>
            <person name="Gargeya S."/>
            <person name="Fitzgerald M."/>
            <person name="Haas B."/>
            <person name="Abouelleil A."/>
            <person name="Alvarado L."/>
            <person name="Arachchi H.M."/>
            <person name="Berlin A.M."/>
            <person name="Chapman S.B."/>
            <person name="Dewar J."/>
            <person name="Goldberg J."/>
            <person name="Griggs A."/>
            <person name="Gujja S."/>
            <person name="Hansen M."/>
            <person name="Howarth C."/>
            <person name="Imamovic A."/>
            <person name="Larimer J."/>
            <person name="McCowan C."/>
            <person name="Murphy C."/>
            <person name="Neiman D."/>
            <person name="Pearson M."/>
            <person name="Priest M."/>
            <person name="Roberts A."/>
            <person name="Saif S."/>
            <person name="Shea T."/>
            <person name="Sisk P."/>
            <person name="Sykes S."/>
            <person name="Wortman J."/>
            <person name="Nusbaum C."/>
            <person name="Birren B."/>
        </authorList>
    </citation>
    <scope>NUCLEOTIDE SEQUENCE [LARGE SCALE GENOMIC DNA]</scope>
    <source>
        <strain evidence="1 2">ANC 4050</strain>
    </source>
</reference>
<name>R8YMT4_ACIPI</name>
<sequence length="88" mass="10594">MSNLRVKYFNESSYKKINIGGLLEGYKFYLCINNKFNSYENQLKYIKSNIRRQEYSLYGVYTIEELIKLLAKLYEDELILIRGLTEFK</sequence>
<dbReference type="RefSeq" id="WP_016141516.1">
    <property type="nucleotide sequence ID" value="NZ_KB976987.1"/>
</dbReference>
<dbReference type="HOGENOM" id="CLU_2462123_0_0_6"/>
<accession>R8YMT4</accession>
<evidence type="ECO:0000313" key="2">
    <source>
        <dbReference type="Proteomes" id="UP000014024"/>
    </source>
</evidence>
<protein>
    <submittedName>
        <fullName evidence="1">Uncharacterized protein</fullName>
    </submittedName>
</protein>
<dbReference type="EMBL" id="APQM01000007">
    <property type="protein sequence ID" value="EOQ68787.1"/>
    <property type="molecule type" value="Genomic_DNA"/>
</dbReference>
<gene>
    <name evidence="1" type="ORF">F931_01504</name>
</gene>
<organism evidence="1 2">
    <name type="scientific">Acinetobacter pittii ANC 4050</name>
    <dbReference type="NCBI Taxonomy" id="1217691"/>
    <lineage>
        <taxon>Bacteria</taxon>
        <taxon>Pseudomonadati</taxon>
        <taxon>Pseudomonadota</taxon>
        <taxon>Gammaproteobacteria</taxon>
        <taxon>Moraxellales</taxon>
        <taxon>Moraxellaceae</taxon>
        <taxon>Acinetobacter</taxon>
        <taxon>Acinetobacter calcoaceticus/baumannii complex</taxon>
    </lineage>
</organism>
<dbReference type="AlphaFoldDB" id="R8YMT4"/>
<dbReference type="OrthoDB" id="6706443at2"/>
<evidence type="ECO:0000313" key="1">
    <source>
        <dbReference type="EMBL" id="EOQ68787.1"/>
    </source>
</evidence>
<proteinExistence type="predicted"/>